<dbReference type="EMBL" id="JAIZAY010000001">
    <property type="protein sequence ID" value="KAJ8051120.1"/>
    <property type="molecule type" value="Genomic_DNA"/>
</dbReference>
<protein>
    <submittedName>
        <fullName evidence="6">Uncharacterized protein</fullName>
    </submittedName>
</protein>
<comment type="caution">
    <text evidence="6">The sequence shown here is derived from an EMBL/GenBank/DDBJ whole genome shotgun (WGS) entry which is preliminary data.</text>
</comment>
<feature type="transmembrane region" description="Helical" evidence="5">
    <location>
        <begin position="132"/>
        <end position="150"/>
    </location>
</feature>
<dbReference type="PANTHER" id="PTHR22911">
    <property type="entry name" value="ACYL-MALONYL CONDENSING ENZYME-RELATED"/>
    <property type="match status" value="1"/>
</dbReference>
<feature type="transmembrane region" description="Helical" evidence="5">
    <location>
        <begin position="98"/>
        <end position="120"/>
    </location>
</feature>
<dbReference type="InterPro" id="IPR037185">
    <property type="entry name" value="EmrE-like"/>
</dbReference>
<evidence type="ECO:0000256" key="2">
    <source>
        <dbReference type="ARBA" id="ARBA00022692"/>
    </source>
</evidence>
<name>A0A9Q1HLY1_HOLLE</name>
<keyword evidence="7" id="KW-1185">Reference proteome</keyword>
<organism evidence="6 7">
    <name type="scientific">Holothuria leucospilota</name>
    <name type="common">Black long sea cucumber</name>
    <name type="synonym">Mertensiothuria leucospilota</name>
    <dbReference type="NCBI Taxonomy" id="206669"/>
    <lineage>
        <taxon>Eukaryota</taxon>
        <taxon>Metazoa</taxon>
        <taxon>Echinodermata</taxon>
        <taxon>Eleutherozoa</taxon>
        <taxon>Echinozoa</taxon>
        <taxon>Holothuroidea</taxon>
        <taxon>Aspidochirotacea</taxon>
        <taxon>Aspidochirotida</taxon>
        <taxon>Holothuriidae</taxon>
        <taxon>Holothuria</taxon>
    </lineage>
</organism>
<accession>A0A9Q1HLY1</accession>
<feature type="transmembrane region" description="Helical" evidence="5">
    <location>
        <begin position="193"/>
        <end position="218"/>
    </location>
</feature>
<evidence type="ECO:0000256" key="5">
    <source>
        <dbReference type="SAM" id="Phobius"/>
    </source>
</evidence>
<feature type="transmembrane region" description="Helical" evidence="5">
    <location>
        <begin position="162"/>
        <end position="181"/>
    </location>
</feature>
<feature type="transmembrane region" description="Helical" evidence="5">
    <location>
        <begin position="12"/>
        <end position="31"/>
    </location>
</feature>
<gene>
    <name evidence="6" type="ORF">HOLleu_04571</name>
</gene>
<dbReference type="OrthoDB" id="306876at2759"/>
<feature type="transmembrane region" description="Helical" evidence="5">
    <location>
        <begin position="225"/>
        <end position="244"/>
    </location>
</feature>
<sequence length="296" mass="32277">MAKVLTYTSHSSYITFVRCFFLVLTLPLVEFDEAANCDTTDLSLYFTCAIFGVLPSGTAVLSFTLMGVGDSTAIEFGGSLILVGIIGHFVLDEKLSIPYFILLLVDCLGIIFVVKPSFVFRTSQNGQSSKEIGAIVSLGGAFLLSLYQIFIRNLENRNTLHCFLLMVVRGLVGMAVCGVWTTVESAWEIPTTWFDVCIFVGYGFVSTMQSVIGVKALANEEAKNVAMALTLSVVLSYVLQLTVFEDKVDLVSTGGAVIVVVCVALSATWNLLLEKLDRVSKSSEKLDEEMFNLSRS</sequence>
<feature type="transmembrane region" description="Helical" evidence="5">
    <location>
        <begin position="72"/>
        <end position="91"/>
    </location>
</feature>
<dbReference type="PANTHER" id="PTHR22911:SF6">
    <property type="entry name" value="SOLUTE CARRIER FAMILY 35 MEMBER G1"/>
    <property type="match status" value="1"/>
</dbReference>
<comment type="subcellular location">
    <subcellularLocation>
        <location evidence="1">Membrane</location>
        <topology evidence="1">Multi-pass membrane protein</topology>
    </subcellularLocation>
</comment>
<dbReference type="AlphaFoldDB" id="A0A9Q1HLY1"/>
<reference evidence="6" key="1">
    <citation type="submission" date="2021-10" db="EMBL/GenBank/DDBJ databases">
        <title>Tropical sea cucumber genome reveals ecological adaptation and Cuvierian tubules defense mechanism.</title>
        <authorList>
            <person name="Chen T."/>
        </authorList>
    </citation>
    <scope>NUCLEOTIDE SEQUENCE</scope>
    <source>
        <strain evidence="6">Nanhai2018</strain>
        <tissue evidence="6">Muscle</tissue>
    </source>
</reference>
<evidence type="ECO:0000256" key="1">
    <source>
        <dbReference type="ARBA" id="ARBA00004141"/>
    </source>
</evidence>
<feature type="transmembrane region" description="Helical" evidence="5">
    <location>
        <begin position="43"/>
        <end position="66"/>
    </location>
</feature>
<evidence type="ECO:0000256" key="4">
    <source>
        <dbReference type="ARBA" id="ARBA00023136"/>
    </source>
</evidence>
<feature type="transmembrane region" description="Helical" evidence="5">
    <location>
        <begin position="250"/>
        <end position="273"/>
    </location>
</feature>
<dbReference type="SUPFAM" id="SSF103481">
    <property type="entry name" value="Multidrug resistance efflux transporter EmrE"/>
    <property type="match status" value="1"/>
</dbReference>
<proteinExistence type="predicted"/>
<dbReference type="GO" id="GO:0016020">
    <property type="term" value="C:membrane"/>
    <property type="evidence" value="ECO:0007669"/>
    <property type="project" value="UniProtKB-SubCell"/>
</dbReference>
<evidence type="ECO:0000313" key="6">
    <source>
        <dbReference type="EMBL" id="KAJ8051120.1"/>
    </source>
</evidence>
<evidence type="ECO:0000256" key="3">
    <source>
        <dbReference type="ARBA" id="ARBA00022989"/>
    </source>
</evidence>
<keyword evidence="3 5" id="KW-1133">Transmembrane helix</keyword>
<evidence type="ECO:0000313" key="7">
    <source>
        <dbReference type="Proteomes" id="UP001152320"/>
    </source>
</evidence>
<keyword evidence="4 5" id="KW-0472">Membrane</keyword>
<dbReference type="Proteomes" id="UP001152320">
    <property type="component" value="Chromosome 1"/>
</dbReference>
<keyword evidence="2 5" id="KW-0812">Transmembrane</keyword>